<dbReference type="Gene3D" id="3.90.850.10">
    <property type="entry name" value="Fumarylacetoacetase-like, C-terminal domain"/>
    <property type="match status" value="1"/>
</dbReference>
<dbReference type="RefSeq" id="WP_129334206.1">
    <property type="nucleotide sequence ID" value="NZ_SDVB01000380.1"/>
</dbReference>
<dbReference type="NCBIfam" id="NF040903">
    <property type="entry name" value="GguC"/>
    <property type="match status" value="1"/>
</dbReference>
<dbReference type="OrthoDB" id="108649at2"/>
<protein>
    <submittedName>
        <fullName evidence="1">GguC protein</fullName>
    </submittedName>
</protein>
<sequence>MFLSQLKTGGVICRQGDAARLVPGFTSTYELAKAAVAAKAPLASIVERQGAGEAVDLAALAAAGKLDCPVRHPDAAHMYLTGTGLTHTGSASARDSMHADTAGMSDSMKMFRMGIEGGKPKPGETGVQPEWFYKGTGVEAVAPGGDLVSPSFALDGGEEPELAGYYIIGEDGTPFRIGFSVANEFSDHVTEKINYLYLAHSKLRPAAFGPELMVGALPDHVEGTSRILRDGKTVWEKPFLSGEANMSHTIANLEYHHFKYALFRQPGDLHVHMFGTATLSCADGFVTKEGDIFEIEAPQFGLPLRNRLVRAAEQPVTVNML</sequence>
<gene>
    <name evidence="1" type="ORF">EUU22_22490</name>
</gene>
<proteinExistence type="predicted"/>
<evidence type="ECO:0000313" key="2">
    <source>
        <dbReference type="Proteomes" id="UP000291088"/>
    </source>
</evidence>
<keyword evidence="2" id="KW-1185">Reference proteome</keyword>
<dbReference type="InterPro" id="IPR009645">
    <property type="entry name" value="GguC"/>
</dbReference>
<organism evidence="1 2">
    <name type="scientific">Ciceribacter ferrooxidans</name>
    <dbReference type="NCBI Taxonomy" id="2509717"/>
    <lineage>
        <taxon>Bacteria</taxon>
        <taxon>Pseudomonadati</taxon>
        <taxon>Pseudomonadota</taxon>
        <taxon>Alphaproteobacteria</taxon>
        <taxon>Hyphomicrobiales</taxon>
        <taxon>Rhizobiaceae</taxon>
        <taxon>Ciceribacter</taxon>
    </lineage>
</organism>
<comment type="caution">
    <text evidence="1">The sequence shown here is derived from an EMBL/GenBank/DDBJ whole genome shotgun (WGS) entry which is preliminary data.</text>
</comment>
<reference evidence="1 2" key="1">
    <citation type="submission" date="2019-01" db="EMBL/GenBank/DDBJ databases">
        <authorList>
            <person name="Deng T."/>
        </authorList>
    </citation>
    <scope>NUCLEOTIDE SEQUENCE [LARGE SCALE GENOMIC DNA]</scope>
    <source>
        <strain evidence="1 2">F8825</strain>
    </source>
</reference>
<dbReference type="AlphaFoldDB" id="A0A4Q2S703"/>
<dbReference type="Proteomes" id="UP000291088">
    <property type="component" value="Unassembled WGS sequence"/>
</dbReference>
<dbReference type="SUPFAM" id="SSF56529">
    <property type="entry name" value="FAH"/>
    <property type="match status" value="1"/>
</dbReference>
<accession>A0A4Q2S703</accession>
<dbReference type="PIRSF" id="PIRSF033905">
    <property type="entry name" value="UCP033905"/>
    <property type="match status" value="1"/>
</dbReference>
<dbReference type="EMBL" id="SDVB01000380">
    <property type="protein sequence ID" value="RYB97868.1"/>
    <property type="molecule type" value="Genomic_DNA"/>
</dbReference>
<dbReference type="InterPro" id="IPR036663">
    <property type="entry name" value="Fumarylacetoacetase_C_sf"/>
</dbReference>
<name>A0A4Q2S703_9HYPH</name>
<dbReference type="GO" id="GO:0003824">
    <property type="term" value="F:catalytic activity"/>
    <property type="evidence" value="ECO:0007669"/>
    <property type="project" value="InterPro"/>
</dbReference>
<evidence type="ECO:0000313" key="1">
    <source>
        <dbReference type="EMBL" id="RYB97868.1"/>
    </source>
</evidence>